<dbReference type="PANTHER" id="PTHR28055">
    <property type="entry name" value="ALTERED INHERITANCE OF MITOCHONDRIA PROTEIN 41, MITOCHONDRIAL"/>
    <property type="match status" value="1"/>
</dbReference>
<dbReference type="InterPro" id="IPR019004">
    <property type="entry name" value="YqeY/Aim41"/>
</dbReference>
<evidence type="ECO:0000313" key="4">
    <source>
        <dbReference type="EMBL" id="KAH3673306.1"/>
    </source>
</evidence>
<gene>
    <name evidence="3" type="primary">AIM41</name>
    <name evidence="4" type="ORF">WICMUC_003766</name>
</gene>
<comment type="caution">
    <text evidence="4">The sequence shown here is derived from an EMBL/GenBank/DDBJ whole genome shotgun (WGS) entry which is preliminary data.</text>
</comment>
<comment type="similarity">
    <text evidence="1 3">Belongs to the AIM41 family.</text>
</comment>
<keyword evidence="2 3" id="KW-0496">Mitochondrion</keyword>
<dbReference type="InterPro" id="IPR003789">
    <property type="entry name" value="Asn/Gln_tRNA_amidoTrase-B-like"/>
</dbReference>
<protein>
    <recommendedName>
        <fullName evidence="3">Altered inheritance of mitochondria protein 41</fullName>
    </recommendedName>
</protein>
<accession>A0A9P8TBS2</accession>
<dbReference type="GO" id="GO:0005739">
    <property type="term" value="C:mitochondrion"/>
    <property type="evidence" value="ECO:0007669"/>
    <property type="project" value="UniProtKB-SubCell"/>
</dbReference>
<keyword evidence="5" id="KW-1185">Reference proteome</keyword>
<reference evidence="4" key="1">
    <citation type="journal article" date="2021" name="Open Biol.">
        <title>Shared evolutionary footprints suggest mitochondrial oxidative damage underlies multiple complex I losses in fungi.</title>
        <authorList>
            <person name="Schikora-Tamarit M.A."/>
            <person name="Marcet-Houben M."/>
            <person name="Nosek J."/>
            <person name="Gabaldon T."/>
        </authorList>
    </citation>
    <scope>NUCLEOTIDE SEQUENCE</scope>
    <source>
        <strain evidence="4">CBS6341</strain>
    </source>
</reference>
<comment type="subcellular location">
    <subcellularLocation>
        <location evidence="3">Mitochondrion</location>
    </subcellularLocation>
</comment>
<dbReference type="Proteomes" id="UP000769528">
    <property type="component" value="Unassembled WGS sequence"/>
</dbReference>
<dbReference type="GO" id="GO:0016884">
    <property type="term" value="F:carbon-nitrogen ligase activity, with glutamine as amido-N-donor"/>
    <property type="evidence" value="ECO:0007669"/>
    <property type="project" value="UniProtKB-UniRule"/>
</dbReference>
<sequence>MFSLTKSVIRSQTFQSLRFQSTQAYKDSIALLKTDLKKSMLAKDTIKRDTIKGLLSNIKNKEIDAKPSQHNEFLLYELFNKNINQRKDSVKEYQKLNRKDLSDKEILEIEIIQNYLNSLPVASSEEIESKVKEFLIEILRKEPNLKLNQIFGKLNWNQIKIDWKASESQVKSQIVKLFKELSKQN</sequence>
<dbReference type="AlphaFoldDB" id="A0A9P8TBS2"/>
<dbReference type="PANTHER" id="PTHR28055:SF1">
    <property type="entry name" value="ALTERED INHERITANCE OF MITOCHONDRIA PROTEIN 41, MITOCHONDRIAL"/>
    <property type="match status" value="1"/>
</dbReference>
<dbReference type="InterPro" id="IPR042184">
    <property type="entry name" value="YqeY/Aim41_N"/>
</dbReference>
<evidence type="ECO:0000313" key="5">
    <source>
        <dbReference type="Proteomes" id="UP000769528"/>
    </source>
</evidence>
<dbReference type="SUPFAM" id="SSF89095">
    <property type="entry name" value="GatB/YqeY motif"/>
    <property type="match status" value="1"/>
</dbReference>
<evidence type="ECO:0000256" key="3">
    <source>
        <dbReference type="RuleBase" id="RU365099"/>
    </source>
</evidence>
<dbReference type="Pfam" id="PF09424">
    <property type="entry name" value="YqeY"/>
    <property type="match status" value="1"/>
</dbReference>
<dbReference type="OrthoDB" id="538640at2759"/>
<dbReference type="EMBL" id="JAEUBF010001028">
    <property type="protein sequence ID" value="KAH3673306.1"/>
    <property type="molecule type" value="Genomic_DNA"/>
</dbReference>
<evidence type="ECO:0000256" key="1">
    <source>
        <dbReference type="ARBA" id="ARBA00007538"/>
    </source>
</evidence>
<name>A0A9P8TBS2_9ASCO</name>
<reference evidence="4" key="2">
    <citation type="submission" date="2021-01" db="EMBL/GenBank/DDBJ databases">
        <authorList>
            <person name="Schikora-Tamarit M.A."/>
        </authorList>
    </citation>
    <scope>NUCLEOTIDE SEQUENCE</scope>
    <source>
        <strain evidence="4">CBS6341</strain>
    </source>
</reference>
<proteinExistence type="inferred from homology"/>
<organism evidence="4 5">
    <name type="scientific">Wickerhamomyces mucosus</name>
    <dbReference type="NCBI Taxonomy" id="1378264"/>
    <lineage>
        <taxon>Eukaryota</taxon>
        <taxon>Fungi</taxon>
        <taxon>Dikarya</taxon>
        <taxon>Ascomycota</taxon>
        <taxon>Saccharomycotina</taxon>
        <taxon>Saccharomycetes</taxon>
        <taxon>Phaffomycetales</taxon>
        <taxon>Wickerhamomycetaceae</taxon>
        <taxon>Wickerhamomyces</taxon>
    </lineage>
</organism>
<dbReference type="Gene3D" id="1.10.1510.10">
    <property type="entry name" value="Uncharacterised protein YqeY/AIM41 PF09424, N-terminal domain"/>
    <property type="match status" value="1"/>
</dbReference>
<evidence type="ECO:0000256" key="2">
    <source>
        <dbReference type="ARBA" id="ARBA00023128"/>
    </source>
</evidence>